<evidence type="ECO:0000256" key="2">
    <source>
        <dbReference type="SAM" id="Coils"/>
    </source>
</evidence>
<dbReference type="EMBL" id="CAMXCT010002578">
    <property type="protein sequence ID" value="CAI3999064.1"/>
    <property type="molecule type" value="Genomic_DNA"/>
</dbReference>
<dbReference type="PANTHER" id="PTHR47219">
    <property type="entry name" value="RAB GTPASE-ACTIVATING PROTEIN 1-LIKE"/>
    <property type="match status" value="1"/>
</dbReference>
<feature type="repeat" description="ANK" evidence="1">
    <location>
        <begin position="665"/>
        <end position="697"/>
    </location>
</feature>
<dbReference type="PROSITE" id="PS50297">
    <property type="entry name" value="ANK_REP_REGION"/>
    <property type="match status" value="1"/>
</dbReference>
<gene>
    <name evidence="5" type="ORF">C1SCF055_LOCUS25314</name>
</gene>
<dbReference type="PANTHER" id="PTHR47219:SF9">
    <property type="entry name" value="GTPASE ACTIVATING PROTEIN AND CENTROSOME-ASSOCIATED, ISOFORM B"/>
    <property type="match status" value="1"/>
</dbReference>
<dbReference type="InterPro" id="IPR050302">
    <property type="entry name" value="Rab_GAP_TBC_domain"/>
</dbReference>
<evidence type="ECO:0000256" key="3">
    <source>
        <dbReference type="SAM" id="MobiDB-lite"/>
    </source>
</evidence>
<name>A0A9P1G2Z3_9DINO</name>
<dbReference type="AlphaFoldDB" id="A0A9P1G2Z3"/>
<dbReference type="OrthoDB" id="294251at2759"/>
<dbReference type="GO" id="GO:0031267">
    <property type="term" value="F:small GTPase binding"/>
    <property type="evidence" value="ECO:0007669"/>
    <property type="project" value="TreeGrafter"/>
</dbReference>
<protein>
    <submittedName>
        <fullName evidence="6">HECT-type E3 ubiquitin transferase</fullName>
    </submittedName>
</protein>
<dbReference type="PROSITE" id="PS50088">
    <property type="entry name" value="ANK_REPEAT"/>
    <property type="match status" value="1"/>
</dbReference>
<dbReference type="Gene3D" id="1.10.472.80">
    <property type="entry name" value="Ypt/Rab-GAP domain of gyp1p, domain 3"/>
    <property type="match status" value="1"/>
</dbReference>
<feature type="coiled-coil region" evidence="2">
    <location>
        <begin position="422"/>
        <end position="463"/>
    </location>
</feature>
<evidence type="ECO:0000313" key="7">
    <source>
        <dbReference type="Proteomes" id="UP001152797"/>
    </source>
</evidence>
<dbReference type="GO" id="GO:0005096">
    <property type="term" value="F:GTPase activator activity"/>
    <property type="evidence" value="ECO:0007669"/>
    <property type="project" value="TreeGrafter"/>
</dbReference>
<dbReference type="InterPro" id="IPR002110">
    <property type="entry name" value="Ankyrin_rpt"/>
</dbReference>
<reference evidence="5" key="1">
    <citation type="submission" date="2022-10" db="EMBL/GenBank/DDBJ databases">
        <authorList>
            <person name="Chen Y."/>
            <person name="Dougan E. K."/>
            <person name="Chan C."/>
            <person name="Rhodes N."/>
            <person name="Thang M."/>
        </authorList>
    </citation>
    <scope>NUCLEOTIDE SEQUENCE</scope>
</reference>
<dbReference type="SMART" id="SM00164">
    <property type="entry name" value="TBC"/>
    <property type="match status" value="1"/>
</dbReference>
<dbReference type="PROSITE" id="PS50086">
    <property type="entry name" value="TBC_RABGAP"/>
    <property type="match status" value="1"/>
</dbReference>
<feature type="region of interest" description="Disordered" evidence="3">
    <location>
        <begin position="285"/>
        <end position="319"/>
    </location>
</feature>
<keyword evidence="2" id="KW-0175">Coiled coil</keyword>
<organism evidence="5">
    <name type="scientific">Cladocopium goreaui</name>
    <dbReference type="NCBI Taxonomy" id="2562237"/>
    <lineage>
        <taxon>Eukaryota</taxon>
        <taxon>Sar</taxon>
        <taxon>Alveolata</taxon>
        <taxon>Dinophyceae</taxon>
        <taxon>Suessiales</taxon>
        <taxon>Symbiodiniaceae</taxon>
        <taxon>Cladocopium</taxon>
    </lineage>
</organism>
<proteinExistence type="predicted"/>
<evidence type="ECO:0000256" key="1">
    <source>
        <dbReference type="PROSITE-ProRule" id="PRU00023"/>
    </source>
</evidence>
<dbReference type="Proteomes" id="UP001152797">
    <property type="component" value="Unassembled WGS sequence"/>
</dbReference>
<dbReference type="SMART" id="SM00248">
    <property type="entry name" value="ANK"/>
    <property type="match status" value="1"/>
</dbReference>
<keyword evidence="1" id="KW-0040">ANK repeat</keyword>
<dbReference type="InterPro" id="IPR035969">
    <property type="entry name" value="Rab-GAP_TBC_sf"/>
</dbReference>
<dbReference type="InterPro" id="IPR036770">
    <property type="entry name" value="Ankyrin_rpt-contain_sf"/>
</dbReference>
<dbReference type="SUPFAM" id="SSF47923">
    <property type="entry name" value="Ypt/Rab-GAP domain of gyp1p"/>
    <property type="match status" value="3"/>
</dbReference>
<feature type="region of interest" description="Disordered" evidence="3">
    <location>
        <begin position="331"/>
        <end position="374"/>
    </location>
</feature>
<sequence length="833" mass="92743">MCFNISGSWHVPACPCDREPAAPGEPVRCKRFQRWAAAAGLQDVIQPGRYEALLEAAKNGSPHFSVEKERQLELDVGRTWPALCIFADGCGRESLSNLLKAWIIYDGETAQEHRQQEASASNDGETSGRSEAVGYVQGMNFIVMALLWHAGAEEAAFWLFVALVQNYDLRSMFEAPDMHGLKVRSFTIVQLVHQEMPDLSAHLAEHLQNSLSLLFTDWLLTLCAGSVPLVPLSHLWDHFFDQGYSVIYRLILARLRCLRPWLLGETDFGALVHLVKNAHVDFVGPDDQPCPRPPRLPAFEPEEVPPSPGGKTSQQPITSRRKNLLRRLVRARDGASRRSSLPPELGNSGVSEDEPREEPSQPSQPSPKKPFCQSCEGAGSENCASWEKLVAIHLQAEVIDLARTAHYERMLAAPVLCPKSVEEHLREDNAELMAQNAKLKQELQDALQQAQEFSKDAKNALTRLRALLMAEEGVTAFEVTCSGVSEALSEFLFPEGGDEPLKEHLRLFLDNFVTPPGGALVKLVKLCVSALQHAEQQPLMLFPTASPAMYLPRHLNMAPAQSDTWSSLKLFGSESIMNLIAVAILLQHRPASPGRSASLTRNLSQRKGVKDEMPLIAPREAATVQMSAKMSPELELFVVCGWGKCPKRLERVLKKKPNVNWKNEDGLTPLFNATMCGSADFVEKLIKAGAEPNVVATEYLLTPYEWVTAKVRYEEERDRRLNDFDQVNRLDDTCLAIRPDIKPFKQVLQVLEKNGGVEAKAFSNNPKIKPDGSIDGKQPSELRSYKLSPDGSYTTAHYLRSGKFDLLKYEDGRLVECDYDPKTGHWEGYQAAA</sequence>
<reference evidence="6 7" key="2">
    <citation type="submission" date="2024-05" db="EMBL/GenBank/DDBJ databases">
        <authorList>
            <person name="Chen Y."/>
            <person name="Shah S."/>
            <person name="Dougan E. K."/>
            <person name="Thang M."/>
            <person name="Chan C."/>
        </authorList>
    </citation>
    <scope>NUCLEOTIDE SEQUENCE [LARGE SCALE GENOMIC DNA]</scope>
</reference>
<dbReference type="Gene3D" id="1.10.8.270">
    <property type="entry name" value="putative rabgap domain of human tbc1 domain family member 14 like domains"/>
    <property type="match status" value="1"/>
</dbReference>
<evidence type="ECO:0000259" key="4">
    <source>
        <dbReference type="PROSITE" id="PS50086"/>
    </source>
</evidence>
<dbReference type="Gene3D" id="1.25.40.20">
    <property type="entry name" value="Ankyrin repeat-containing domain"/>
    <property type="match status" value="1"/>
</dbReference>
<keyword evidence="6" id="KW-0808">Transferase</keyword>
<accession>A0A9P1G2Z3</accession>
<feature type="domain" description="Rab-GAP TBC" evidence="4">
    <location>
        <begin position="40"/>
        <end position="243"/>
    </location>
</feature>
<comment type="caution">
    <text evidence="5">The sequence shown here is derived from an EMBL/GenBank/DDBJ whole genome shotgun (WGS) entry which is preliminary data.</text>
</comment>
<dbReference type="Pfam" id="PF00566">
    <property type="entry name" value="RabGAP-TBC"/>
    <property type="match status" value="1"/>
</dbReference>
<evidence type="ECO:0000313" key="6">
    <source>
        <dbReference type="EMBL" id="CAL4786376.1"/>
    </source>
</evidence>
<keyword evidence="7" id="KW-1185">Reference proteome</keyword>
<dbReference type="EMBL" id="CAMXCT020002578">
    <property type="protein sequence ID" value="CAL1152439.1"/>
    <property type="molecule type" value="Genomic_DNA"/>
</dbReference>
<dbReference type="GO" id="GO:0016740">
    <property type="term" value="F:transferase activity"/>
    <property type="evidence" value="ECO:0007669"/>
    <property type="project" value="UniProtKB-KW"/>
</dbReference>
<dbReference type="SUPFAM" id="SSF48403">
    <property type="entry name" value="Ankyrin repeat"/>
    <property type="match status" value="1"/>
</dbReference>
<evidence type="ECO:0000313" key="5">
    <source>
        <dbReference type="EMBL" id="CAI3999064.1"/>
    </source>
</evidence>
<dbReference type="EMBL" id="CAMXCT030002578">
    <property type="protein sequence ID" value="CAL4786376.1"/>
    <property type="molecule type" value="Genomic_DNA"/>
</dbReference>
<dbReference type="InterPro" id="IPR000195">
    <property type="entry name" value="Rab-GAP-TBC_dom"/>
</dbReference>